<keyword evidence="2" id="KW-1185">Reference proteome</keyword>
<reference evidence="1" key="1">
    <citation type="submission" date="2020-10" db="EMBL/GenBank/DDBJ databases">
        <title>Sequencing the genomes of 1000 actinobacteria strains.</title>
        <authorList>
            <person name="Klenk H.-P."/>
        </authorList>
    </citation>
    <scope>NUCLEOTIDE SEQUENCE</scope>
    <source>
        <strain evidence="1">DSM 45354</strain>
    </source>
</reference>
<comment type="caution">
    <text evidence="1">The sequence shown here is derived from an EMBL/GenBank/DDBJ whole genome shotgun (WGS) entry which is preliminary data.</text>
</comment>
<organism evidence="1 2">
    <name type="scientific">Actinopolymorpha pittospori</name>
    <dbReference type="NCBI Taxonomy" id="648752"/>
    <lineage>
        <taxon>Bacteria</taxon>
        <taxon>Bacillati</taxon>
        <taxon>Actinomycetota</taxon>
        <taxon>Actinomycetes</taxon>
        <taxon>Propionibacteriales</taxon>
        <taxon>Actinopolymorphaceae</taxon>
        <taxon>Actinopolymorpha</taxon>
    </lineage>
</organism>
<sequence>MSSALSYVLAEPVAIEATRIDVLCLDVLCLDVLRLSEAAHAVAAELFRACQTP</sequence>
<evidence type="ECO:0000313" key="1">
    <source>
        <dbReference type="EMBL" id="MBE1608577.1"/>
    </source>
</evidence>
<dbReference type="EMBL" id="JADBEM010000001">
    <property type="protein sequence ID" value="MBE1608577.1"/>
    <property type="molecule type" value="Genomic_DNA"/>
</dbReference>
<dbReference type="Proteomes" id="UP000638648">
    <property type="component" value="Unassembled WGS sequence"/>
</dbReference>
<dbReference type="AlphaFoldDB" id="A0A927N428"/>
<proteinExistence type="predicted"/>
<evidence type="ECO:0000313" key="2">
    <source>
        <dbReference type="Proteomes" id="UP000638648"/>
    </source>
</evidence>
<accession>A0A927N428</accession>
<protein>
    <submittedName>
        <fullName evidence="1">Uncharacterized protein</fullName>
    </submittedName>
</protein>
<dbReference type="RefSeq" id="WP_192752333.1">
    <property type="nucleotide sequence ID" value="NZ_BAABJL010000028.1"/>
</dbReference>
<gene>
    <name evidence="1" type="ORF">HEB94_005425</name>
</gene>
<name>A0A927N428_9ACTN</name>